<gene>
    <name evidence="2" type="ORF">AVDCRST_MAG64-1689</name>
</gene>
<proteinExistence type="predicted"/>
<feature type="compositionally biased region" description="Polar residues" evidence="1">
    <location>
        <begin position="40"/>
        <end position="57"/>
    </location>
</feature>
<feature type="region of interest" description="Disordered" evidence="1">
    <location>
        <begin position="1"/>
        <end position="57"/>
    </location>
</feature>
<organism evidence="2">
    <name type="scientific">uncultured Phycisphaerae bacterium</name>
    <dbReference type="NCBI Taxonomy" id="904963"/>
    <lineage>
        <taxon>Bacteria</taxon>
        <taxon>Pseudomonadati</taxon>
        <taxon>Planctomycetota</taxon>
        <taxon>Phycisphaerae</taxon>
        <taxon>environmental samples</taxon>
    </lineage>
</organism>
<dbReference type="EMBL" id="CADCUQ010000369">
    <property type="protein sequence ID" value="CAA9399389.1"/>
    <property type="molecule type" value="Genomic_DNA"/>
</dbReference>
<evidence type="ECO:0000256" key="1">
    <source>
        <dbReference type="SAM" id="MobiDB-lite"/>
    </source>
</evidence>
<reference evidence="2" key="1">
    <citation type="submission" date="2020-02" db="EMBL/GenBank/DDBJ databases">
        <authorList>
            <person name="Meier V. D."/>
        </authorList>
    </citation>
    <scope>NUCLEOTIDE SEQUENCE</scope>
    <source>
        <strain evidence="2">AVDCRST_MAG64</strain>
    </source>
</reference>
<evidence type="ECO:0000313" key="2">
    <source>
        <dbReference type="EMBL" id="CAA9399389.1"/>
    </source>
</evidence>
<sequence length="57" mass="6300">MPRRTPPRGARLRSVRSAQDDDSNCRVGERLTGFKPRPMTIQTARSMSGRRTSSPGG</sequence>
<name>A0A6J4NWF8_9BACT</name>
<accession>A0A6J4NWF8</accession>
<protein>
    <submittedName>
        <fullName evidence="2">Uncharacterized protein</fullName>
    </submittedName>
</protein>
<feature type="compositionally biased region" description="Basic residues" evidence="1">
    <location>
        <begin position="1"/>
        <end position="14"/>
    </location>
</feature>
<dbReference type="AlphaFoldDB" id="A0A6J4NWF8"/>